<protein>
    <submittedName>
        <fullName evidence="2">Uncharacterized protein</fullName>
    </submittedName>
</protein>
<evidence type="ECO:0000256" key="1">
    <source>
        <dbReference type="SAM" id="MobiDB-lite"/>
    </source>
</evidence>
<name>A0ABN3QBJ3_9ACTN</name>
<feature type="region of interest" description="Disordered" evidence="1">
    <location>
        <begin position="116"/>
        <end position="203"/>
    </location>
</feature>
<sequence length="229" mass="24795">MGVGNIKLVYNRWRPLPNTSFRVLTWMALRSMDSDDPPLFWGGWEELALALGRDLPPRDATDPASTKERNKAYEAVKYAKKVLKRKGAITLVRDAGPGRPAAYALNLSLGMVGTEFSPVEGTQPPSFKPRGRALRGAESPAMEGTQPPAVGGTESGNGGDPAPRLGGQEDSGLISGRDGWGDHQPAGTARARASDEPDLPPAVAEEIRALRAELNRVRHRTHDQERDTR</sequence>
<keyword evidence="3" id="KW-1185">Reference proteome</keyword>
<evidence type="ECO:0000313" key="3">
    <source>
        <dbReference type="Proteomes" id="UP001501509"/>
    </source>
</evidence>
<dbReference type="EMBL" id="BAAATD010000010">
    <property type="protein sequence ID" value="GAA2621980.1"/>
    <property type="molecule type" value="Genomic_DNA"/>
</dbReference>
<reference evidence="2 3" key="1">
    <citation type="journal article" date="2019" name="Int. J. Syst. Evol. Microbiol.">
        <title>The Global Catalogue of Microorganisms (GCM) 10K type strain sequencing project: providing services to taxonomists for standard genome sequencing and annotation.</title>
        <authorList>
            <consortium name="The Broad Institute Genomics Platform"/>
            <consortium name="The Broad Institute Genome Sequencing Center for Infectious Disease"/>
            <person name="Wu L."/>
            <person name="Ma J."/>
        </authorList>
    </citation>
    <scope>NUCLEOTIDE SEQUENCE [LARGE SCALE GENOMIC DNA]</scope>
    <source>
        <strain evidence="2 3">JCM 6833</strain>
    </source>
</reference>
<comment type="caution">
    <text evidence="2">The sequence shown here is derived from an EMBL/GenBank/DDBJ whole genome shotgun (WGS) entry which is preliminary data.</text>
</comment>
<proteinExistence type="predicted"/>
<accession>A0ABN3QBJ3</accession>
<evidence type="ECO:0000313" key="2">
    <source>
        <dbReference type="EMBL" id="GAA2621980.1"/>
    </source>
</evidence>
<gene>
    <name evidence="2" type="ORF">GCM10010411_67500</name>
</gene>
<organism evidence="2 3">
    <name type="scientific">Actinomadura fulvescens</name>
    <dbReference type="NCBI Taxonomy" id="46160"/>
    <lineage>
        <taxon>Bacteria</taxon>
        <taxon>Bacillati</taxon>
        <taxon>Actinomycetota</taxon>
        <taxon>Actinomycetes</taxon>
        <taxon>Streptosporangiales</taxon>
        <taxon>Thermomonosporaceae</taxon>
        <taxon>Actinomadura</taxon>
    </lineage>
</organism>
<dbReference type="Proteomes" id="UP001501509">
    <property type="component" value="Unassembled WGS sequence"/>
</dbReference>